<dbReference type="InterPro" id="IPR033720">
    <property type="entry name" value="EFTU_2"/>
</dbReference>
<reference evidence="6 7" key="1">
    <citation type="journal article" date="2014" name="Nat. Genet.">
        <title>Genome sequence of the hot pepper provides insights into the evolution of pungency in Capsicum species.</title>
        <authorList>
            <person name="Kim S."/>
            <person name="Park M."/>
            <person name="Yeom S.I."/>
            <person name="Kim Y.M."/>
            <person name="Lee J.M."/>
            <person name="Lee H.A."/>
            <person name="Seo E."/>
            <person name="Choi J."/>
            <person name="Cheong K."/>
            <person name="Kim K.T."/>
            <person name="Jung K."/>
            <person name="Lee G.W."/>
            <person name="Oh S.K."/>
            <person name="Bae C."/>
            <person name="Kim S.B."/>
            <person name="Lee H.Y."/>
            <person name="Kim S.Y."/>
            <person name="Kim M.S."/>
            <person name="Kang B.C."/>
            <person name="Jo Y.D."/>
            <person name="Yang H.B."/>
            <person name="Jeong H.J."/>
            <person name="Kang W.H."/>
            <person name="Kwon J.K."/>
            <person name="Shin C."/>
            <person name="Lim J.Y."/>
            <person name="Park J.H."/>
            <person name="Huh J.H."/>
            <person name="Kim J.S."/>
            <person name="Kim B.D."/>
            <person name="Cohen O."/>
            <person name="Paran I."/>
            <person name="Suh M.C."/>
            <person name="Lee S.B."/>
            <person name="Kim Y.K."/>
            <person name="Shin Y."/>
            <person name="Noh S.J."/>
            <person name="Park J."/>
            <person name="Seo Y.S."/>
            <person name="Kwon S.Y."/>
            <person name="Kim H.A."/>
            <person name="Park J.M."/>
            <person name="Kim H.J."/>
            <person name="Choi S.B."/>
            <person name="Bosland P.W."/>
            <person name="Reeves G."/>
            <person name="Jo S.H."/>
            <person name="Lee B.W."/>
            <person name="Cho H.T."/>
            <person name="Choi H.S."/>
            <person name="Lee M.S."/>
            <person name="Yu Y."/>
            <person name="Do Choi Y."/>
            <person name="Park B.S."/>
            <person name="van Deynze A."/>
            <person name="Ashrafi H."/>
            <person name="Hill T."/>
            <person name="Kim W.T."/>
            <person name="Pai H.S."/>
            <person name="Ahn H.K."/>
            <person name="Yeam I."/>
            <person name="Giovannoni J.J."/>
            <person name="Rose J.K."/>
            <person name="Sorensen I."/>
            <person name="Lee S.J."/>
            <person name="Kim R.W."/>
            <person name="Choi I.Y."/>
            <person name="Choi B.S."/>
            <person name="Lim J.S."/>
            <person name="Lee Y.H."/>
            <person name="Choi D."/>
        </authorList>
    </citation>
    <scope>NUCLEOTIDE SEQUENCE [LARGE SCALE GENOMIC DNA]</scope>
    <source>
        <strain evidence="7">cv. CM334</strain>
    </source>
</reference>
<gene>
    <name evidence="6" type="ORF">T459_10103</name>
</gene>
<proteinExistence type="predicted"/>
<dbReference type="SUPFAM" id="SSF50447">
    <property type="entry name" value="Translation proteins"/>
    <property type="match status" value="1"/>
</dbReference>
<dbReference type="EMBL" id="AYRZ02000003">
    <property type="protein sequence ID" value="PHT87997.1"/>
    <property type="molecule type" value="Genomic_DNA"/>
</dbReference>
<dbReference type="FunFam" id="2.40.30.10:FF:000001">
    <property type="entry name" value="Elongation factor Tu"/>
    <property type="match status" value="1"/>
</dbReference>
<dbReference type="CDD" id="cd03697">
    <property type="entry name" value="EFTU_II"/>
    <property type="match status" value="1"/>
</dbReference>
<evidence type="ECO:0000256" key="1">
    <source>
        <dbReference type="ARBA" id="ARBA00022741"/>
    </source>
</evidence>
<evidence type="ECO:0000313" key="6">
    <source>
        <dbReference type="EMBL" id="PHT87997.1"/>
    </source>
</evidence>
<dbReference type="Gene3D" id="2.40.30.10">
    <property type="entry name" value="Translation factors"/>
    <property type="match status" value="1"/>
</dbReference>
<keyword evidence="4" id="KW-0342">GTP-binding</keyword>
<evidence type="ECO:0000256" key="4">
    <source>
        <dbReference type="ARBA" id="ARBA00023134"/>
    </source>
</evidence>
<dbReference type="PANTHER" id="PTHR43721:SF34">
    <property type="entry name" value="ELONGATION FACTOR TU, CHLOROPLASTIC"/>
    <property type="match status" value="1"/>
</dbReference>
<dbReference type="GO" id="GO:0005525">
    <property type="term" value="F:GTP binding"/>
    <property type="evidence" value="ECO:0007669"/>
    <property type="project" value="UniProtKB-KW"/>
</dbReference>
<feature type="domain" description="Translation elongation factor EFTu-like" evidence="5">
    <location>
        <begin position="87"/>
        <end position="156"/>
    </location>
</feature>
<organism evidence="6 7">
    <name type="scientific">Capsicum annuum</name>
    <name type="common">Capsicum pepper</name>
    <dbReference type="NCBI Taxonomy" id="4072"/>
    <lineage>
        <taxon>Eukaryota</taxon>
        <taxon>Viridiplantae</taxon>
        <taxon>Streptophyta</taxon>
        <taxon>Embryophyta</taxon>
        <taxon>Tracheophyta</taxon>
        <taxon>Spermatophyta</taxon>
        <taxon>Magnoliopsida</taxon>
        <taxon>eudicotyledons</taxon>
        <taxon>Gunneridae</taxon>
        <taxon>Pentapetalae</taxon>
        <taxon>asterids</taxon>
        <taxon>lamiids</taxon>
        <taxon>Solanales</taxon>
        <taxon>Solanaceae</taxon>
        <taxon>Solanoideae</taxon>
        <taxon>Capsiceae</taxon>
        <taxon>Capsicum</taxon>
    </lineage>
</organism>
<name>A0A2G3A181_CAPAN</name>
<dbReference type="AlphaFoldDB" id="A0A2G3A181"/>
<evidence type="ECO:0000259" key="5">
    <source>
        <dbReference type="Pfam" id="PF03144"/>
    </source>
</evidence>
<protein>
    <submittedName>
        <fullName evidence="6">Elongation factor Tu, chloroplastic</fullName>
    </submittedName>
</protein>
<keyword evidence="3" id="KW-0648">Protein biosynthesis</keyword>
<comment type="caution">
    <text evidence="6">The sequence shown here is derived from an EMBL/GenBank/DDBJ whole genome shotgun (WGS) entry which is preliminary data.</text>
</comment>
<sequence>MFPCHTTCISSLSYATPRVIPIVSGSALLALEALMANPSIKRGENQWVDKIYELMDNVDSYIPIPVRQTELPFLMAIEDVFSIAGRGTVATGRVERGTVRIGDTVDIVGLRDTRTTTVTGVEMFQKILDEAMAGDNVGLLLRGIQKVDIQRGMVLAKPGSLLTPSLKLLWMRFAIREGGKTVGAGVIQKIIE</sequence>
<dbReference type="InterPro" id="IPR009000">
    <property type="entry name" value="Transl_B-barrel_sf"/>
</dbReference>
<dbReference type="Gramene" id="PHT87997">
    <property type="protein sequence ID" value="PHT87997"/>
    <property type="gene ID" value="T459_10103"/>
</dbReference>
<accession>A0A2G3A181</accession>
<dbReference type="InterPro" id="IPR050055">
    <property type="entry name" value="EF-Tu_GTPase"/>
</dbReference>
<evidence type="ECO:0000313" key="7">
    <source>
        <dbReference type="Proteomes" id="UP000222542"/>
    </source>
</evidence>
<dbReference type="Pfam" id="PF03144">
    <property type="entry name" value="GTP_EFTU_D2"/>
    <property type="match status" value="1"/>
</dbReference>
<dbReference type="STRING" id="4072.A0A2G3A181"/>
<dbReference type="GO" id="GO:0070125">
    <property type="term" value="P:mitochondrial translational elongation"/>
    <property type="evidence" value="ECO:0000318"/>
    <property type="project" value="GO_Central"/>
</dbReference>
<evidence type="ECO:0000256" key="2">
    <source>
        <dbReference type="ARBA" id="ARBA00022768"/>
    </source>
</evidence>
<keyword evidence="1" id="KW-0547">Nucleotide-binding</keyword>
<keyword evidence="2 6" id="KW-0251">Elongation factor</keyword>
<dbReference type="PANTHER" id="PTHR43721">
    <property type="entry name" value="ELONGATION FACTOR TU-RELATED"/>
    <property type="match status" value="1"/>
</dbReference>
<dbReference type="Proteomes" id="UP000222542">
    <property type="component" value="Unassembled WGS sequence"/>
</dbReference>
<evidence type="ECO:0000256" key="3">
    <source>
        <dbReference type="ARBA" id="ARBA00022917"/>
    </source>
</evidence>
<reference evidence="6 7" key="2">
    <citation type="journal article" date="2017" name="Genome Biol.">
        <title>New reference genome sequences of hot pepper reveal the massive evolution of plant disease-resistance genes by retroduplication.</title>
        <authorList>
            <person name="Kim S."/>
            <person name="Park J."/>
            <person name="Yeom S.I."/>
            <person name="Kim Y.M."/>
            <person name="Seo E."/>
            <person name="Kim K.T."/>
            <person name="Kim M.S."/>
            <person name="Lee J.M."/>
            <person name="Cheong K."/>
            <person name="Shin H.S."/>
            <person name="Kim S.B."/>
            <person name="Han K."/>
            <person name="Lee J."/>
            <person name="Park M."/>
            <person name="Lee H.A."/>
            <person name="Lee H.Y."/>
            <person name="Lee Y."/>
            <person name="Oh S."/>
            <person name="Lee J.H."/>
            <person name="Choi E."/>
            <person name="Choi E."/>
            <person name="Lee S.E."/>
            <person name="Jeon J."/>
            <person name="Kim H."/>
            <person name="Choi G."/>
            <person name="Song H."/>
            <person name="Lee J."/>
            <person name="Lee S.C."/>
            <person name="Kwon J.K."/>
            <person name="Lee H.Y."/>
            <person name="Koo N."/>
            <person name="Hong Y."/>
            <person name="Kim R.W."/>
            <person name="Kang W.H."/>
            <person name="Huh J.H."/>
            <person name="Kang B.C."/>
            <person name="Yang T.J."/>
            <person name="Lee Y.H."/>
            <person name="Bennetzen J.L."/>
            <person name="Choi D."/>
        </authorList>
    </citation>
    <scope>NUCLEOTIDE SEQUENCE [LARGE SCALE GENOMIC DNA]</scope>
    <source>
        <strain evidence="7">cv. CM334</strain>
    </source>
</reference>
<dbReference type="GO" id="GO:0005739">
    <property type="term" value="C:mitochondrion"/>
    <property type="evidence" value="ECO:0000318"/>
    <property type="project" value="GO_Central"/>
</dbReference>
<dbReference type="InterPro" id="IPR004161">
    <property type="entry name" value="EFTu-like_2"/>
</dbReference>
<dbReference type="GO" id="GO:0003746">
    <property type="term" value="F:translation elongation factor activity"/>
    <property type="evidence" value="ECO:0000318"/>
    <property type="project" value="GO_Central"/>
</dbReference>
<keyword evidence="7" id="KW-1185">Reference proteome</keyword>